<evidence type="ECO:0000313" key="10">
    <source>
        <dbReference type="Proteomes" id="UP000694255"/>
    </source>
</evidence>
<dbReference type="GO" id="GO:0005199">
    <property type="term" value="F:structural constituent of cell wall"/>
    <property type="evidence" value="ECO:0007669"/>
    <property type="project" value="TreeGrafter"/>
</dbReference>
<dbReference type="AlphaFoldDB" id="A0A8J5QBS7"/>
<keyword evidence="3" id="KW-0964">Secreted</keyword>
<evidence type="ECO:0000256" key="5">
    <source>
        <dbReference type="ARBA" id="ARBA00038219"/>
    </source>
</evidence>
<dbReference type="EMBL" id="JAGSYN010000180">
    <property type="protein sequence ID" value="KAG7662346.1"/>
    <property type="molecule type" value="Genomic_DNA"/>
</dbReference>
<evidence type="ECO:0000313" key="9">
    <source>
        <dbReference type="EMBL" id="KAG7662346.1"/>
    </source>
</evidence>
<comment type="similarity">
    <text evidence="5">Belongs to the PIR protein family.</text>
</comment>
<comment type="caution">
    <text evidence="9">The sequence shown here is derived from an EMBL/GenBank/DDBJ whole genome shotgun (WGS) entry which is preliminary data.</text>
</comment>
<evidence type="ECO:0000256" key="2">
    <source>
        <dbReference type="ARBA" id="ARBA00022512"/>
    </source>
</evidence>
<dbReference type="Proteomes" id="UP000694255">
    <property type="component" value="Unassembled WGS sequence"/>
</dbReference>
<dbReference type="PANTHER" id="PTHR47254:SF1">
    <property type="entry name" value="CELL WALL MANNOPROTEIN CIS3-RELATED"/>
    <property type="match status" value="1"/>
</dbReference>
<feature type="region of interest" description="Disordered" evidence="6">
    <location>
        <begin position="178"/>
        <end position="225"/>
    </location>
</feature>
<name>A0A8J5QBS7_9ASCO</name>
<feature type="domain" description="Cell wall mannoprotein PIR1-like C-terminal" evidence="8">
    <location>
        <begin position="248"/>
        <end position="321"/>
    </location>
</feature>
<feature type="compositionally biased region" description="Basic residues" evidence="6">
    <location>
        <begin position="193"/>
        <end position="206"/>
    </location>
</feature>
<proteinExistence type="inferred from homology"/>
<evidence type="ECO:0000259" key="8">
    <source>
        <dbReference type="Pfam" id="PF22799"/>
    </source>
</evidence>
<feature type="chain" id="PRO_5035155202" description="Cell wall mannoprotein PIR1-like C-terminal domain-containing protein" evidence="7">
    <location>
        <begin position="23"/>
        <end position="334"/>
    </location>
</feature>
<protein>
    <recommendedName>
        <fullName evidence="8">Cell wall mannoprotein PIR1-like C-terminal domain-containing protein</fullName>
    </recommendedName>
</protein>
<dbReference type="Pfam" id="PF22799">
    <property type="entry name" value="PIR1-like_C"/>
    <property type="match status" value="1"/>
</dbReference>
<feature type="signal peptide" evidence="7">
    <location>
        <begin position="1"/>
        <end position="22"/>
    </location>
</feature>
<sequence length="334" mass="37464">MKINSLLFPVSIISFSLPKTTAYYVPANGDDWSLLKPDRGILEGNFESVPFSFGIVVNPYLVSEKGDLLEPPISTIERSMTTSFVTSVVTAAPKPTKTKDIIMQINDGQVQKVRTEDEESQEGGKRKQGGKEFRERERGREKEREEEEINGGKLLKRDELSEVANGEDIQEEIETVEEIYEEIDGEPRLIDRQRKKHSGRRGGNKKRPQEGSEQVPLPNGPEDEFQSPVYSVACYTNSTLRMTLQNSILKDSDNRIGSIVSGHQFQFDGPTPQHGAVYCAGWSITKDGQLALGNSTKFYQCASGNFYNLYDEPIGYQCHPVTLDVVELIECQDD</sequence>
<feature type="region of interest" description="Disordered" evidence="6">
    <location>
        <begin position="105"/>
        <end position="150"/>
    </location>
</feature>
<evidence type="ECO:0000256" key="3">
    <source>
        <dbReference type="ARBA" id="ARBA00022525"/>
    </source>
</evidence>
<dbReference type="PANTHER" id="PTHR47254">
    <property type="entry name" value="CELL WALL MANNOPROTEIN CIS3-RELATED"/>
    <property type="match status" value="1"/>
</dbReference>
<dbReference type="InterPro" id="IPR054508">
    <property type="entry name" value="PIR1-like_C"/>
</dbReference>
<dbReference type="InterPro" id="IPR051153">
    <property type="entry name" value="Yeast_CWMannoprotein_PIR"/>
</dbReference>
<keyword evidence="2" id="KW-0134">Cell wall</keyword>
<dbReference type="GeneID" id="73470917"/>
<dbReference type="RefSeq" id="XP_049262579.1">
    <property type="nucleotide sequence ID" value="XM_049408043.1"/>
</dbReference>
<feature type="compositionally biased region" description="Basic and acidic residues" evidence="6">
    <location>
        <begin position="122"/>
        <end position="143"/>
    </location>
</feature>
<comment type="subcellular location">
    <subcellularLocation>
        <location evidence="1">Secreted</location>
        <location evidence="1">Cell wall</location>
    </subcellularLocation>
</comment>
<keyword evidence="4 7" id="KW-0732">Signal</keyword>
<dbReference type="OrthoDB" id="5415592at2759"/>
<organism evidence="9 10">
    <name type="scientific">[Candida] subhashii</name>
    <dbReference type="NCBI Taxonomy" id="561895"/>
    <lineage>
        <taxon>Eukaryota</taxon>
        <taxon>Fungi</taxon>
        <taxon>Dikarya</taxon>
        <taxon>Ascomycota</taxon>
        <taxon>Saccharomycotina</taxon>
        <taxon>Pichiomycetes</taxon>
        <taxon>Debaryomycetaceae</taxon>
        <taxon>Spathaspora</taxon>
    </lineage>
</organism>
<dbReference type="GO" id="GO:0009277">
    <property type="term" value="C:fungal-type cell wall"/>
    <property type="evidence" value="ECO:0007669"/>
    <property type="project" value="TreeGrafter"/>
</dbReference>
<keyword evidence="10" id="KW-1185">Reference proteome</keyword>
<evidence type="ECO:0000256" key="7">
    <source>
        <dbReference type="SAM" id="SignalP"/>
    </source>
</evidence>
<gene>
    <name evidence="9" type="ORF">J8A68_004117</name>
</gene>
<evidence type="ECO:0000256" key="1">
    <source>
        <dbReference type="ARBA" id="ARBA00004191"/>
    </source>
</evidence>
<evidence type="ECO:0000256" key="6">
    <source>
        <dbReference type="SAM" id="MobiDB-lite"/>
    </source>
</evidence>
<evidence type="ECO:0000256" key="4">
    <source>
        <dbReference type="ARBA" id="ARBA00022729"/>
    </source>
</evidence>
<reference evidence="9 10" key="1">
    <citation type="journal article" date="2021" name="DNA Res.">
        <title>Genome analysis of Candida subhashii reveals its hybrid nature and dual mitochondrial genome conformations.</title>
        <authorList>
            <person name="Mixao V."/>
            <person name="Hegedusova E."/>
            <person name="Saus E."/>
            <person name="Pryszcz L.P."/>
            <person name="Cillingova A."/>
            <person name="Nosek J."/>
            <person name="Gabaldon T."/>
        </authorList>
    </citation>
    <scope>NUCLEOTIDE SEQUENCE [LARGE SCALE GENOMIC DNA]</scope>
    <source>
        <strain evidence="9 10">CBS 10753</strain>
    </source>
</reference>
<dbReference type="GO" id="GO:0031505">
    <property type="term" value="P:fungal-type cell wall organization"/>
    <property type="evidence" value="ECO:0007669"/>
    <property type="project" value="TreeGrafter"/>
</dbReference>
<accession>A0A8J5QBS7</accession>